<keyword evidence="1" id="KW-0812">Transmembrane</keyword>
<comment type="caution">
    <text evidence="2">The sequence shown here is derived from an EMBL/GenBank/DDBJ whole genome shotgun (WGS) entry which is preliminary data.</text>
</comment>
<name>A0A9X6SSS5_BACCE</name>
<dbReference type="Proteomes" id="UP000219922">
    <property type="component" value="Unassembled WGS sequence"/>
</dbReference>
<evidence type="ECO:0000313" key="2">
    <source>
        <dbReference type="EMBL" id="PDZ94466.1"/>
    </source>
</evidence>
<reference evidence="2 3" key="1">
    <citation type="submission" date="2017-09" db="EMBL/GenBank/DDBJ databases">
        <title>Large-scale bioinformatics analysis of Bacillus genomes uncovers conserved roles of natural products in bacterial physiology.</title>
        <authorList>
            <consortium name="Agbiome Team Llc"/>
            <person name="Bleich R.M."/>
            <person name="Grubbs K.J."/>
            <person name="Santa Maria K.C."/>
            <person name="Allen S.E."/>
            <person name="Farag S."/>
            <person name="Shank E.A."/>
            <person name="Bowers A."/>
        </authorList>
    </citation>
    <scope>NUCLEOTIDE SEQUENCE [LARGE SCALE GENOMIC DNA]</scope>
    <source>
        <strain evidence="2 3">AFS092789</strain>
    </source>
</reference>
<keyword evidence="1" id="KW-0472">Membrane</keyword>
<keyword evidence="1" id="KW-1133">Transmembrane helix</keyword>
<organism evidence="2 3">
    <name type="scientific">Bacillus cereus</name>
    <dbReference type="NCBI Taxonomy" id="1396"/>
    <lineage>
        <taxon>Bacteria</taxon>
        <taxon>Bacillati</taxon>
        <taxon>Bacillota</taxon>
        <taxon>Bacilli</taxon>
        <taxon>Bacillales</taxon>
        <taxon>Bacillaceae</taxon>
        <taxon>Bacillus</taxon>
        <taxon>Bacillus cereus group</taxon>
    </lineage>
</organism>
<protein>
    <submittedName>
        <fullName evidence="2">Flagellar motor switch protein FliN</fullName>
    </submittedName>
</protein>
<keyword evidence="2" id="KW-0966">Cell projection</keyword>
<evidence type="ECO:0000256" key="1">
    <source>
        <dbReference type="SAM" id="Phobius"/>
    </source>
</evidence>
<feature type="transmembrane region" description="Helical" evidence="1">
    <location>
        <begin position="6"/>
        <end position="23"/>
    </location>
</feature>
<accession>A0A9X6SSS5</accession>
<proteinExistence type="predicted"/>
<sequence>MFWSLFQMIIVFGAMGAGIYYFVKKMKTNQFNKIGDSGKIKVIDGINLTYQTSSYLLDVDGQLVFVVIGPNGINTTPLKEKRFEELMNSGFEKTIEKEENEYDNENE</sequence>
<dbReference type="EMBL" id="NVMX01000184">
    <property type="protein sequence ID" value="PDZ94466.1"/>
    <property type="molecule type" value="Genomic_DNA"/>
</dbReference>
<dbReference type="AlphaFoldDB" id="A0A9X6SSS5"/>
<keyword evidence="2" id="KW-0282">Flagellum</keyword>
<keyword evidence="2" id="KW-0969">Cilium</keyword>
<gene>
    <name evidence="2" type="ORF">CON36_33665</name>
</gene>
<evidence type="ECO:0000313" key="3">
    <source>
        <dbReference type="Proteomes" id="UP000219922"/>
    </source>
</evidence>
<dbReference type="RefSeq" id="WP_098006985.1">
    <property type="nucleotide sequence ID" value="NZ_NUJB01000041.1"/>
</dbReference>